<evidence type="ECO:0000313" key="1">
    <source>
        <dbReference type="EMBL" id="KAF5386534.1"/>
    </source>
</evidence>
<proteinExistence type="predicted"/>
<sequence length="62" mass="6453">MARATESANLAFHCSIRTIYAPRAGTSLLAAGEFPSEVLSNASMPLADELEAIERSSDGIAA</sequence>
<dbReference type="AlphaFoldDB" id="A0A8H5HNA1"/>
<protein>
    <submittedName>
        <fullName evidence="1">Uncharacterized protein</fullName>
    </submittedName>
</protein>
<gene>
    <name evidence="1" type="ORF">D9757_005912</name>
</gene>
<reference evidence="1 2" key="1">
    <citation type="journal article" date="2020" name="ISME J.">
        <title>Uncovering the hidden diversity of litter-decomposition mechanisms in mushroom-forming fungi.</title>
        <authorList>
            <person name="Floudas D."/>
            <person name="Bentzer J."/>
            <person name="Ahren D."/>
            <person name="Johansson T."/>
            <person name="Persson P."/>
            <person name="Tunlid A."/>
        </authorList>
    </citation>
    <scope>NUCLEOTIDE SEQUENCE [LARGE SCALE GENOMIC DNA]</scope>
    <source>
        <strain evidence="1 2">CBS 406.79</strain>
    </source>
</reference>
<organism evidence="1 2">
    <name type="scientific">Collybiopsis confluens</name>
    <dbReference type="NCBI Taxonomy" id="2823264"/>
    <lineage>
        <taxon>Eukaryota</taxon>
        <taxon>Fungi</taxon>
        <taxon>Dikarya</taxon>
        <taxon>Basidiomycota</taxon>
        <taxon>Agaricomycotina</taxon>
        <taxon>Agaricomycetes</taxon>
        <taxon>Agaricomycetidae</taxon>
        <taxon>Agaricales</taxon>
        <taxon>Marasmiineae</taxon>
        <taxon>Omphalotaceae</taxon>
        <taxon>Collybiopsis</taxon>
    </lineage>
</organism>
<keyword evidence="2" id="KW-1185">Reference proteome</keyword>
<dbReference type="EMBL" id="JAACJN010000035">
    <property type="protein sequence ID" value="KAF5386534.1"/>
    <property type="molecule type" value="Genomic_DNA"/>
</dbReference>
<name>A0A8H5HNA1_9AGAR</name>
<evidence type="ECO:0000313" key="2">
    <source>
        <dbReference type="Proteomes" id="UP000518752"/>
    </source>
</evidence>
<accession>A0A8H5HNA1</accession>
<dbReference type="Proteomes" id="UP000518752">
    <property type="component" value="Unassembled WGS sequence"/>
</dbReference>
<comment type="caution">
    <text evidence="1">The sequence shown here is derived from an EMBL/GenBank/DDBJ whole genome shotgun (WGS) entry which is preliminary data.</text>
</comment>